<dbReference type="PANTHER" id="PTHR47977">
    <property type="entry name" value="RAS-RELATED PROTEIN RAB"/>
    <property type="match status" value="1"/>
</dbReference>
<evidence type="ECO:0000313" key="4">
    <source>
        <dbReference type="Proteomes" id="UP000193411"/>
    </source>
</evidence>
<dbReference type="PROSITE" id="PS51419">
    <property type="entry name" value="RAB"/>
    <property type="match status" value="1"/>
</dbReference>
<dbReference type="NCBIfam" id="TIGR00231">
    <property type="entry name" value="small_GTP"/>
    <property type="match status" value="1"/>
</dbReference>
<proteinExistence type="predicted"/>
<dbReference type="Proteomes" id="UP000193411">
    <property type="component" value="Unassembled WGS sequence"/>
</dbReference>
<reference evidence="3 4" key="1">
    <citation type="submission" date="2016-07" db="EMBL/GenBank/DDBJ databases">
        <title>Pervasive Adenine N6-methylation of Active Genes in Fungi.</title>
        <authorList>
            <consortium name="DOE Joint Genome Institute"/>
            <person name="Mondo S.J."/>
            <person name="Dannebaum R.O."/>
            <person name="Kuo R.C."/>
            <person name="Labutti K."/>
            <person name="Haridas S."/>
            <person name="Kuo A."/>
            <person name="Salamov A."/>
            <person name="Ahrendt S.R."/>
            <person name="Lipzen A."/>
            <person name="Sullivan W."/>
            <person name="Andreopoulos W.B."/>
            <person name="Clum A."/>
            <person name="Lindquist E."/>
            <person name="Daum C."/>
            <person name="Ramamoorthy G.K."/>
            <person name="Gryganskyi A."/>
            <person name="Culley D."/>
            <person name="Magnuson J.K."/>
            <person name="James T.Y."/>
            <person name="O'Malley M.A."/>
            <person name="Stajich J.E."/>
            <person name="Spatafora J.W."/>
            <person name="Visel A."/>
            <person name="Grigoriev I.V."/>
        </authorList>
    </citation>
    <scope>NUCLEOTIDE SEQUENCE [LARGE SCALE GENOMIC DNA]</scope>
    <source>
        <strain evidence="3 4">PL171</strain>
    </source>
</reference>
<dbReference type="InterPro" id="IPR050227">
    <property type="entry name" value="Rab"/>
</dbReference>
<dbReference type="InterPro" id="IPR027417">
    <property type="entry name" value="P-loop_NTPase"/>
</dbReference>
<dbReference type="SUPFAM" id="SSF52540">
    <property type="entry name" value="P-loop containing nucleoside triphosphate hydrolases"/>
    <property type="match status" value="1"/>
</dbReference>
<keyword evidence="2" id="KW-0342">GTP-binding</keyword>
<dbReference type="PROSITE" id="PS51421">
    <property type="entry name" value="RAS"/>
    <property type="match status" value="1"/>
</dbReference>
<dbReference type="InterPro" id="IPR001806">
    <property type="entry name" value="Small_GTPase"/>
</dbReference>
<dbReference type="PRINTS" id="PR00449">
    <property type="entry name" value="RASTRNSFRMNG"/>
</dbReference>
<dbReference type="SMART" id="SM00173">
    <property type="entry name" value="RAS"/>
    <property type="match status" value="1"/>
</dbReference>
<evidence type="ECO:0000313" key="3">
    <source>
        <dbReference type="EMBL" id="ORZ35422.1"/>
    </source>
</evidence>
<dbReference type="SMART" id="SM00176">
    <property type="entry name" value="RAN"/>
    <property type="match status" value="1"/>
</dbReference>
<dbReference type="OrthoDB" id="9989112at2759"/>
<dbReference type="GO" id="GO:0005525">
    <property type="term" value="F:GTP binding"/>
    <property type="evidence" value="ECO:0007669"/>
    <property type="project" value="UniProtKB-KW"/>
</dbReference>
<keyword evidence="1" id="KW-0547">Nucleotide-binding</keyword>
<keyword evidence="4" id="KW-1185">Reference proteome</keyword>
<dbReference type="AlphaFoldDB" id="A0A1Y2HQN0"/>
<dbReference type="GO" id="GO:0003924">
    <property type="term" value="F:GTPase activity"/>
    <property type="evidence" value="ECO:0007669"/>
    <property type="project" value="InterPro"/>
</dbReference>
<dbReference type="Gene3D" id="3.40.50.300">
    <property type="entry name" value="P-loop containing nucleotide triphosphate hydrolases"/>
    <property type="match status" value="1"/>
</dbReference>
<protein>
    <submittedName>
        <fullName evidence="3">p-loop containing nucleoside triphosphate hydrolase protein</fullName>
    </submittedName>
</protein>
<organism evidence="3 4">
    <name type="scientific">Catenaria anguillulae PL171</name>
    <dbReference type="NCBI Taxonomy" id="765915"/>
    <lineage>
        <taxon>Eukaryota</taxon>
        <taxon>Fungi</taxon>
        <taxon>Fungi incertae sedis</taxon>
        <taxon>Blastocladiomycota</taxon>
        <taxon>Blastocladiomycetes</taxon>
        <taxon>Blastocladiales</taxon>
        <taxon>Catenariaceae</taxon>
        <taxon>Catenaria</taxon>
    </lineage>
</organism>
<accession>A0A1Y2HQN0</accession>
<evidence type="ECO:0000256" key="2">
    <source>
        <dbReference type="ARBA" id="ARBA00023134"/>
    </source>
</evidence>
<dbReference type="FunFam" id="3.40.50.300:FF:001447">
    <property type="entry name" value="Ras-related protein Rab-1B"/>
    <property type="match status" value="1"/>
</dbReference>
<dbReference type="InterPro" id="IPR005225">
    <property type="entry name" value="Small_GTP-bd"/>
</dbReference>
<dbReference type="SMART" id="SM00175">
    <property type="entry name" value="RAB"/>
    <property type="match status" value="1"/>
</dbReference>
<name>A0A1Y2HQN0_9FUNG</name>
<comment type="caution">
    <text evidence="3">The sequence shown here is derived from an EMBL/GenBank/DDBJ whole genome shotgun (WGS) entry which is preliminary data.</text>
</comment>
<dbReference type="STRING" id="765915.A0A1Y2HQN0"/>
<keyword evidence="3" id="KW-0378">Hydrolase</keyword>
<gene>
    <name evidence="3" type="ORF">BCR44DRAFT_42367</name>
</gene>
<sequence>MTEPSAPSTWSSSHLHAVLRNRFGESALTRFQFSDPTPRYKVIAVGEPGIGKSCLIRRYCEQKFTSQYIATIGIDYGVRSVTLPEGRTVKINFWDMAGDRSYSLIRTDFYADTHGIFVFFDLTSWATFLTIPTWLDEIRKHMGPQAAMVAMVLIGTKGDLPNRVVNEHEARSFSNKHGFHDYFECSAQSGANVSQAFMSMFQAIDVLNRDKDEGLVAAGPAVVDEGMQAATDEALAGKLDRKEEELVQALVGDVAVA</sequence>
<dbReference type="SMART" id="SM00174">
    <property type="entry name" value="RHO"/>
    <property type="match status" value="1"/>
</dbReference>
<dbReference type="EMBL" id="MCFL01000022">
    <property type="protein sequence ID" value="ORZ35422.1"/>
    <property type="molecule type" value="Genomic_DNA"/>
</dbReference>
<dbReference type="Pfam" id="PF00071">
    <property type="entry name" value="Ras"/>
    <property type="match status" value="1"/>
</dbReference>
<evidence type="ECO:0000256" key="1">
    <source>
        <dbReference type="ARBA" id="ARBA00022741"/>
    </source>
</evidence>